<dbReference type="AlphaFoldDB" id="A0A846TQH6"/>
<proteinExistence type="inferred from homology"/>
<dbReference type="InterPro" id="IPR029063">
    <property type="entry name" value="SAM-dependent_MTases_sf"/>
</dbReference>
<evidence type="ECO:0000256" key="3">
    <source>
        <dbReference type="ARBA" id="ARBA00022603"/>
    </source>
</evidence>
<keyword evidence="3 10" id="KW-0489">Methyltransferase</keyword>
<dbReference type="EC" id="2.1.1.72" evidence="2"/>
<evidence type="ECO:0000313" key="11">
    <source>
        <dbReference type="Proteomes" id="UP000584587"/>
    </source>
</evidence>
<dbReference type="Proteomes" id="UP000584587">
    <property type="component" value="Unassembled WGS sequence"/>
</dbReference>
<dbReference type="InterPro" id="IPR052916">
    <property type="entry name" value="Type-I_RE_MTase_Subunit"/>
</dbReference>
<dbReference type="PRINTS" id="PR00507">
    <property type="entry name" value="N12N6MTFRASE"/>
</dbReference>
<dbReference type="EMBL" id="JAAVVK010000002">
    <property type="protein sequence ID" value="NKE38580.1"/>
    <property type="molecule type" value="Genomic_DNA"/>
</dbReference>
<keyword evidence="11" id="KW-1185">Reference proteome</keyword>
<evidence type="ECO:0000259" key="8">
    <source>
        <dbReference type="Pfam" id="PF02384"/>
    </source>
</evidence>
<comment type="similarity">
    <text evidence="1">Belongs to the N(4)/N(6)-methyltransferase family.</text>
</comment>
<feature type="domain" description="DNA methylase adenine-specific" evidence="8">
    <location>
        <begin position="119"/>
        <end position="434"/>
    </location>
</feature>
<dbReference type="Gene3D" id="1.20.1260.30">
    <property type="match status" value="1"/>
</dbReference>
<organism evidence="10 11">
    <name type="scientific">Spiroplasma platyhelix PALS-1</name>
    <dbReference type="NCBI Taxonomy" id="1276218"/>
    <lineage>
        <taxon>Bacteria</taxon>
        <taxon>Bacillati</taxon>
        <taxon>Mycoplasmatota</taxon>
        <taxon>Mollicutes</taxon>
        <taxon>Entomoplasmatales</taxon>
        <taxon>Spiroplasmataceae</taxon>
        <taxon>Spiroplasma</taxon>
    </lineage>
</organism>
<evidence type="ECO:0000256" key="6">
    <source>
        <dbReference type="ARBA" id="ARBA00022747"/>
    </source>
</evidence>
<dbReference type="GO" id="GO:0009007">
    <property type="term" value="F:site-specific DNA-methyltransferase (adenine-specific) activity"/>
    <property type="evidence" value="ECO:0007669"/>
    <property type="project" value="UniProtKB-EC"/>
</dbReference>
<reference evidence="10 11" key="1">
    <citation type="submission" date="2020-04" db="EMBL/GenBank/DDBJ databases">
        <title>Complete genome sequence of Spiroplasma platyhelix ATCC 51748, an insect isolate.</title>
        <authorList>
            <person name="Green E.A."/>
            <person name="Klassen J.L."/>
        </authorList>
    </citation>
    <scope>NUCLEOTIDE SEQUENCE [LARGE SCALE GENOMIC DNA]</scope>
    <source>
        <strain evidence="10 11">PALS-1</strain>
    </source>
</reference>
<sequence length="479" mass="54068">MHVILGILSLKYISDRNKVGIKAVIAEGLTDDMISAEDLYYTYNAFKVPEKASWDYIMQFANQPEIGQKLDEAFIELEISNKMLAGIFNKNYNKEGLDQKKLGEVIKIFSDEDFSDNEEEDIVGRIYEYFLGHFFKDRGQKGGEFYTPTSIVQLMVHILKPMKGKIYDPACGTAGILVQSKKYIKDHHGDISNITAYGQEYNNVTWKLAKLNLVLNGFALVDVDGNGVLGDISADTFASDLHKDKKFDFIMANPPFNMKKWGQEGLLDDPRWKWGVPPSGNANYAWLSHIVAKLNTNGRAAVVLANGSLSSSQKDELEIRKNLVETNKVDAIVELPDKLFYTTGIPASIWFFNNNKKTDNVLMISGSSIEGKMISKKLRELQTSDVDKIVEIFNKHENAEYIEEIGFAKSVLKDELIENNFSFVPGRYVGSKEEVVDKEAIKKEIKELAGEISSLFKEFNELAPKVEEAIKKALEYEEV</sequence>
<keyword evidence="4" id="KW-0808">Transferase</keyword>
<dbReference type="Pfam" id="PF12161">
    <property type="entry name" value="HsdM_N"/>
    <property type="match status" value="1"/>
</dbReference>
<dbReference type="InterPro" id="IPR038333">
    <property type="entry name" value="T1MK-like_N_sf"/>
</dbReference>
<evidence type="ECO:0000256" key="2">
    <source>
        <dbReference type="ARBA" id="ARBA00011900"/>
    </source>
</evidence>
<feature type="domain" description="N6 adenine-specific DNA methyltransferase N-terminal" evidence="9">
    <location>
        <begin position="3"/>
        <end position="109"/>
    </location>
</feature>
<dbReference type="Gene3D" id="3.40.50.150">
    <property type="entry name" value="Vaccinia Virus protein VP39"/>
    <property type="match status" value="1"/>
</dbReference>
<dbReference type="GO" id="GO:0008170">
    <property type="term" value="F:N-methyltransferase activity"/>
    <property type="evidence" value="ECO:0007669"/>
    <property type="project" value="InterPro"/>
</dbReference>
<keyword evidence="5" id="KW-0949">S-adenosyl-L-methionine</keyword>
<dbReference type="GO" id="GO:0032259">
    <property type="term" value="P:methylation"/>
    <property type="evidence" value="ECO:0007669"/>
    <property type="project" value="UniProtKB-KW"/>
</dbReference>
<evidence type="ECO:0000256" key="7">
    <source>
        <dbReference type="ARBA" id="ARBA00047942"/>
    </source>
</evidence>
<dbReference type="GO" id="GO:0009307">
    <property type="term" value="P:DNA restriction-modification system"/>
    <property type="evidence" value="ECO:0007669"/>
    <property type="project" value="UniProtKB-KW"/>
</dbReference>
<comment type="catalytic activity">
    <reaction evidence="7">
        <text>a 2'-deoxyadenosine in DNA + S-adenosyl-L-methionine = an N(6)-methyl-2'-deoxyadenosine in DNA + S-adenosyl-L-homocysteine + H(+)</text>
        <dbReference type="Rhea" id="RHEA:15197"/>
        <dbReference type="Rhea" id="RHEA-COMP:12418"/>
        <dbReference type="Rhea" id="RHEA-COMP:12419"/>
        <dbReference type="ChEBI" id="CHEBI:15378"/>
        <dbReference type="ChEBI" id="CHEBI:57856"/>
        <dbReference type="ChEBI" id="CHEBI:59789"/>
        <dbReference type="ChEBI" id="CHEBI:90615"/>
        <dbReference type="ChEBI" id="CHEBI:90616"/>
        <dbReference type="EC" id="2.1.1.72"/>
    </reaction>
</comment>
<dbReference type="GO" id="GO:0003677">
    <property type="term" value="F:DNA binding"/>
    <property type="evidence" value="ECO:0007669"/>
    <property type="project" value="InterPro"/>
</dbReference>
<name>A0A846TQH6_9MOLU</name>
<gene>
    <name evidence="10" type="ORF">HER12_02280</name>
</gene>
<dbReference type="InterPro" id="IPR003356">
    <property type="entry name" value="DNA_methylase_A-5"/>
</dbReference>
<dbReference type="CDD" id="cd02440">
    <property type="entry name" value="AdoMet_MTases"/>
    <property type="match status" value="1"/>
</dbReference>
<keyword evidence="6" id="KW-0680">Restriction system</keyword>
<evidence type="ECO:0000256" key="4">
    <source>
        <dbReference type="ARBA" id="ARBA00022679"/>
    </source>
</evidence>
<evidence type="ECO:0000259" key="9">
    <source>
        <dbReference type="Pfam" id="PF12161"/>
    </source>
</evidence>
<dbReference type="Pfam" id="PF02384">
    <property type="entry name" value="N6_Mtase"/>
    <property type="match status" value="1"/>
</dbReference>
<evidence type="ECO:0000256" key="1">
    <source>
        <dbReference type="ARBA" id="ARBA00006594"/>
    </source>
</evidence>
<evidence type="ECO:0000313" key="10">
    <source>
        <dbReference type="EMBL" id="NKE38580.1"/>
    </source>
</evidence>
<dbReference type="PANTHER" id="PTHR42998">
    <property type="entry name" value="TYPE I RESTRICTION ENZYME HINDVIIP M PROTEIN-RELATED"/>
    <property type="match status" value="1"/>
</dbReference>
<accession>A0A846TQH6</accession>
<dbReference type="SUPFAM" id="SSF53335">
    <property type="entry name" value="S-adenosyl-L-methionine-dependent methyltransferases"/>
    <property type="match status" value="1"/>
</dbReference>
<dbReference type="PANTHER" id="PTHR42998:SF1">
    <property type="entry name" value="TYPE I RESTRICTION ENZYME HINDI METHYLASE SUBUNIT"/>
    <property type="match status" value="1"/>
</dbReference>
<evidence type="ECO:0000256" key="5">
    <source>
        <dbReference type="ARBA" id="ARBA00022691"/>
    </source>
</evidence>
<dbReference type="InterPro" id="IPR022749">
    <property type="entry name" value="D12N6_MeTrfase_N"/>
</dbReference>
<comment type="caution">
    <text evidence="10">The sequence shown here is derived from an EMBL/GenBank/DDBJ whole genome shotgun (WGS) entry which is preliminary data.</text>
</comment>
<protein>
    <recommendedName>
        <fullName evidence="2">site-specific DNA-methyltransferase (adenine-specific)</fullName>
        <ecNumber evidence="2">2.1.1.72</ecNumber>
    </recommendedName>
</protein>